<evidence type="ECO:0000259" key="5">
    <source>
        <dbReference type="SMART" id="SM01006"/>
    </source>
</evidence>
<reference evidence="6 7" key="1">
    <citation type="journal article" date="2018" name="Nat. Ecol. Evol.">
        <title>Pezizomycetes genomes reveal the molecular basis of ectomycorrhizal truffle lifestyle.</title>
        <authorList>
            <person name="Murat C."/>
            <person name="Payen T."/>
            <person name="Noel B."/>
            <person name="Kuo A."/>
            <person name="Morin E."/>
            <person name="Chen J."/>
            <person name="Kohler A."/>
            <person name="Krizsan K."/>
            <person name="Balestrini R."/>
            <person name="Da Silva C."/>
            <person name="Montanini B."/>
            <person name="Hainaut M."/>
            <person name="Levati E."/>
            <person name="Barry K.W."/>
            <person name="Belfiori B."/>
            <person name="Cichocki N."/>
            <person name="Clum A."/>
            <person name="Dockter R.B."/>
            <person name="Fauchery L."/>
            <person name="Guy J."/>
            <person name="Iotti M."/>
            <person name="Le Tacon F."/>
            <person name="Lindquist E.A."/>
            <person name="Lipzen A."/>
            <person name="Malagnac F."/>
            <person name="Mello A."/>
            <person name="Molinier V."/>
            <person name="Miyauchi S."/>
            <person name="Poulain J."/>
            <person name="Riccioni C."/>
            <person name="Rubini A."/>
            <person name="Sitrit Y."/>
            <person name="Splivallo R."/>
            <person name="Traeger S."/>
            <person name="Wang M."/>
            <person name="Zifcakova L."/>
            <person name="Wipf D."/>
            <person name="Zambonelli A."/>
            <person name="Paolocci F."/>
            <person name="Nowrousian M."/>
            <person name="Ottonello S."/>
            <person name="Baldrian P."/>
            <person name="Spatafora J.W."/>
            <person name="Henrissat B."/>
            <person name="Nagy L.G."/>
            <person name="Aury J.M."/>
            <person name="Wincker P."/>
            <person name="Grigoriev I.V."/>
            <person name="Bonfante P."/>
            <person name="Martin F.M."/>
        </authorList>
    </citation>
    <scope>NUCLEOTIDE SEQUENCE [LARGE SCALE GENOMIC DNA]</scope>
    <source>
        <strain evidence="6 7">CCBAS932</strain>
    </source>
</reference>
<accession>A0A3N4L4H9</accession>
<dbReference type="PANTHER" id="PTHR31438">
    <property type="entry name" value="LYSINE N-ACYLTRANSFERASE C17G9.06C-RELATED"/>
    <property type="match status" value="1"/>
</dbReference>
<evidence type="ECO:0000313" key="7">
    <source>
        <dbReference type="Proteomes" id="UP000277580"/>
    </source>
</evidence>
<dbReference type="STRING" id="1392247.A0A3N4L4H9"/>
<evidence type="ECO:0000256" key="1">
    <source>
        <dbReference type="ARBA" id="ARBA00004496"/>
    </source>
</evidence>
<organism evidence="6 7">
    <name type="scientific">Morchella conica CCBAS932</name>
    <dbReference type="NCBI Taxonomy" id="1392247"/>
    <lineage>
        <taxon>Eukaryota</taxon>
        <taxon>Fungi</taxon>
        <taxon>Dikarya</taxon>
        <taxon>Ascomycota</taxon>
        <taxon>Pezizomycotina</taxon>
        <taxon>Pezizomycetes</taxon>
        <taxon>Pezizales</taxon>
        <taxon>Morchellaceae</taxon>
        <taxon>Morchella</taxon>
    </lineage>
</organism>
<dbReference type="InterPro" id="IPR019432">
    <property type="entry name" value="Acyltransferase_MbtK/IucB-like"/>
</dbReference>
<keyword evidence="3" id="KW-0963">Cytoplasm</keyword>
<proteinExistence type="inferred from homology"/>
<dbReference type="Gene3D" id="3.40.630.30">
    <property type="match status" value="1"/>
</dbReference>
<keyword evidence="4" id="KW-0808">Transferase</keyword>
<dbReference type="OrthoDB" id="448427at2759"/>
<dbReference type="GO" id="GO:0016410">
    <property type="term" value="F:N-acyltransferase activity"/>
    <property type="evidence" value="ECO:0007669"/>
    <property type="project" value="TreeGrafter"/>
</dbReference>
<dbReference type="SMART" id="SM01006">
    <property type="entry name" value="AlcB"/>
    <property type="match status" value="1"/>
</dbReference>
<dbReference type="AlphaFoldDB" id="A0A3N4L4H9"/>
<dbReference type="FunFam" id="3.40.630.30:FF:000256">
    <property type="entry name" value="Putative lysine N-acyltransferase C17G9.06c"/>
    <property type="match status" value="1"/>
</dbReference>
<sequence length="378" mass="42926">MSSPTAGSNLRLPNGQTLVILKDASSHLNFSVEATGSSIEYPWPAGSIEVTHGSPTDFPSATSDKITLFCHDPESSPAVYRLWLALYWYFCHPAPKPAAKKDPRKPWVVNINTTTGLFSDPVNVGLGAAIGLLSYTSPSPTAEVHVYAARSSFWQIPWEAVHELLYYPKPLEYIITNGIRHPLRPRPQQGTLYKRWVPSLKEFISFRLASAETDAELVHRWMNDPRVAEFWGEDGGDVEKTREFLKKGLESSHCYPVIGCWNDEPFGYFEVYWVKEDNLGKFATGCGPWERGVHCLVGEQKFRGPHRVGVWISSLVHYMFLDDPRTQTVMLEPRVDNEKFIKYLTEAGFYKEKEFAFPHKQAALMKLEREAWETGPLL</sequence>
<comment type="similarity">
    <text evidence="2">Belongs to the lysine N-acyltransferase MbtK family.</text>
</comment>
<feature type="domain" description="Acyltransferase MbtK/IucB-like conserved" evidence="5">
    <location>
        <begin position="207"/>
        <end position="255"/>
    </location>
</feature>
<name>A0A3N4L4H9_9PEZI</name>
<protein>
    <recommendedName>
        <fullName evidence="5">Acyltransferase MbtK/IucB-like conserved domain-containing protein</fullName>
    </recommendedName>
</protein>
<dbReference type="GO" id="GO:0019290">
    <property type="term" value="P:siderophore biosynthetic process"/>
    <property type="evidence" value="ECO:0007669"/>
    <property type="project" value="InterPro"/>
</dbReference>
<dbReference type="GO" id="GO:0005737">
    <property type="term" value="C:cytoplasm"/>
    <property type="evidence" value="ECO:0007669"/>
    <property type="project" value="UniProtKB-SubCell"/>
</dbReference>
<dbReference type="SUPFAM" id="SSF55729">
    <property type="entry name" value="Acyl-CoA N-acyltransferases (Nat)"/>
    <property type="match status" value="1"/>
</dbReference>
<comment type="subcellular location">
    <subcellularLocation>
        <location evidence="1">Cytoplasm</location>
    </subcellularLocation>
</comment>
<evidence type="ECO:0000313" key="6">
    <source>
        <dbReference type="EMBL" id="RPB17456.1"/>
    </source>
</evidence>
<dbReference type="Proteomes" id="UP000277580">
    <property type="component" value="Unassembled WGS sequence"/>
</dbReference>
<evidence type="ECO:0000256" key="4">
    <source>
        <dbReference type="ARBA" id="ARBA00022679"/>
    </source>
</evidence>
<dbReference type="PANTHER" id="PTHR31438:SF1">
    <property type="entry name" value="LYSINE N-ACYLTRANSFERASE C17G9.06C-RELATED"/>
    <property type="match status" value="1"/>
</dbReference>
<keyword evidence="7" id="KW-1185">Reference proteome</keyword>
<dbReference type="Pfam" id="PF13523">
    <property type="entry name" value="Acetyltransf_8"/>
    <property type="match status" value="1"/>
</dbReference>
<dbReference type="InterPro" id="IPR016181">
    <property type="entry name" value="Acyl_CoA_acyltransferase"/>
</dbReference>
<evidence type="ECO:0000256" key="2">
    <source>
        <dbReference type="ARBA" id="ARBA00009893"/>
    </source>
</evidence>
<dbReference type="EMBL" id="ML119106">
    <property type="protein sequence ID" value="RPB17456.1"/>
    <property type="molecule type" value="Genomic_DNA"/>
</dbReference>
<gene>
    <name evidence="6" type="ORF">P167DRAFT_479858</name>
</gene>
<dbReference type="InParanoid" id="A0A3N4L4H9"/>
<evidence type="ECO:0000256" key="3">
    <source>
        <dbReference type="ARBA" id="ARBA00022490"/>
    </source>
</evidence>